<name>A0A7T0LKL0_9ACTO</name>
<keyword evidence="1" id="KW-0349">Heme</keyword>
<dbReference type="SUPFAM" id="SSF54909">
    <property type="entry name" value="Dimeric alpha+beta barrel"/>
    <property type="match status" value="1"/>
</dbReference>
<evidence type="ECO:0000313" key="8">
    <source>
        <dbReference type="EMBL" id="QPL05337.1"/>
    </source>
</evidence>
<evidence type="ECO:0000256" key="4">
    <source>
        <dbReference type="ARBA" id="ARBA00023444"/>
    </source>
</evidence>
<dbReference type="GO" id="GO:0020037">
    <property type="term" value="F:heme binding"/>
    <property type="evidence" value="ECO:0007669"/>
    <property type="project" value="InterPro"/>
</dbReference>
<evidence type="ECO:0000313" key="9">
    <source>
        <dbReference type="Proteomes" id="UP000594637"/>
    </source>
</evidence>
<evidence type="ECO:0000256" key="6">
    <source>
        <dbReference type="ARBA" id="ARBA00049935"/>
    </source>
</evidence>
<dbReference type="Pfam" id="PF06778">
    <property type="entry name" value="Chlor_dismutase"/>
    <property type="match status" value="1"/>
</dbReference>
<evidence type="ECO:0000256" key="7">
    <source>
        <dbReference type="ARBA" id="ARBA00050019"/>
    </source>
</evidence>
<evidence type="ECO:0000256" key="1">
    <source>
        <dbReference type="ARBA" id="ARBA00022617"/>
    </source>
</evidence>
<gene>
    <name evidence="8" type="ORF">ID810_11625</name>
</gene>
<evidence type="ECO:0000256" key="3">
    <source>
        <dbReference type="ARBA" id="ARBA00023004"/>
    </source>
</evidence>
<dbReference type="EMBL" id="CP063989">
    <property type="protein sequence ID" value="QPL05337.1"/>
    <property type="molecule type" value="Genomic_DNA"/>
</dbReference>
<dbReference type="InterPro" id="IPR010644">
    <property type="entry name" value="ChdC/CLD"/>
</dbReference>
<protein>
    <recommendedName>
        <fullName evidence="7">hydrogen peroxide-dependent heme synthase</fullName>
        <ecNumber evidence="7">1.3.98.5</ecNumber>
    </recommendedName>
</protein>
<dbReference type="KEGG" id="arep:ID810_11625"/>
<keyword evidence="3" id="KW-0408">Iron</keyword>
<organism evidence="8 9">
    <name type="scientific">Actinomyces respiraculi</name>
    <dbReference type="NCBI Taxonomy" id="2744574"/>
    <lineage>
        <taxon>Bacteria</taxon>
        <taxon>Bacillati</taxon>
        <taxon>Actinomycetota</taxon>
        <taxon>Actinomycetes</taxon>
        <taxon>Actinomycetales</taxon>
        <taxon>Actinomycetaceae</taxon>
        <taxon>Actinomyces</taxon>
    </lineage>
</organism>
<accession>A0A7T0LKL0</accession>
<dbReference type="Proteomes" id="UP000594637">
    <property type="component" value="Chromosome"/>
</dbReference>
<dbReference type="RefSeq" id="WP_196781507.1">
    <property type="nucleotide sequence ID" value="NZ_CP063989.1"/>
</dbReference>
<comment type="catalytic activity">
    <reaction evidence="5">
        <text>Fe-coproporphyrin III + 2 H2O2 + 2 H(+) = heme b + 2 CO2 + 4 H2O</text>
        <dbReference type="Rhea" id="RHEA:56516"/>
        <dbReference type="ChEBI" id="CHEBI:15377"/>
        <dbReference type="ChEBI" id="CHEBI:15378"/>
        <dbReference type="ChEBI" id="CHEBI:16240"/>
        <dbReference type="ChEBI" id="CHEBI:16526"/>
        <dbReference type="ChEBI" id="CHEBI:60344"/>
        <dbReference type="ChEBI" id="CHEBI:68438"/>
        <dbReference type="EC" id="1.3.98.5"/>
    </reaction>
    <physiologicalReaction direction="left-to-right" evidence="5">
        <dbReference type="Rhea" id="RHEA:56517"/>
    </physiologicalReaction>
</comment>
<comment type="pathway">
    <text evidence="4">Porphyrin-containing compound metabolism.</text>
</comment>
<evidence type="ECO:0000256" key="2">
    <source>
        <dbReference type="ARBA" id="ARBA00022723"/>
    </source>
</evidence>
<dbReference type="GO" id="GO:0046872">
    <property type="term" value="F:metal ion binding"/>
    <property type="evidence" value="ECO:0007669"/>
    <property type="project" value="UniProtKB-KW"/>
</dbReference>
<reference evidence="8 9" key="1">
    <citation type="submission" date="2020-11" db="EMBL/GenBank/DDBJ databases">
        <title>Actinomyces sp. ZJ750.</title>
        <authorList>
            <person name="Zhou J."/>
        </authorList>
    </citation>
    <scope>NUCLEOTIDE SEQUENCE [LARGE SCALE GENOMIC DNA]</scope>
    <source>
        <strain evidence="8 9">ZJ750</strain>
    </source>
</reference>
<dbReference type="GO" id="GO:0016491">
    <property type="term" value="F:oxidoreductase activity"/>
    <property type="evidence" value="ECO:0007669"/>
    <property type="project" value="InterPro"/>
</dbReference>
<dbReference type="EC" id="1.3.98.5" evidence="7"/>
<keyword evidence="2" id="KW-0479">Metal-binding</keyword>
<sequence>MSYALLATYTLTGPLPPLEDTCRRLVGESQHFVDQSGATTRGWYDVSGFSAGADLLVWWTDDDPERLQDAAHRLRASALGRYLAPEWSVISRGDLPTTPAGDWLAVLPDTPAPKRVTDVTVTELTGRGLGAPQVTSLVEGPVLDDVIVAASKPAQSGLARAVVGAGYTGVRVSPAEWAERQPRA</sequence>
<keyword evidence="9" id="KW-1185">Reference proteome</keyword>
<comment type="cofactor">
    <cofactor evidence="6">
        <name>Fe-coproporphyrin III</name>
        <dbReference type="ChEBI" id="CHEBI:68438"/>
    </cofactor>
</comment>
<dbReference type="InterPro" id="IPR011008">
    <property type="entry name" value="Dimeric_a/b-barrel"/>
</dbReference>
<proteinExistence type="predicted"/>
<dbReference type="AlphaFoldDB" id="A0A7T0LKL0"/>
<evidence type="ECO:0000256" key="5">
    <source>
        <dbReference type="ARBA" id="ARBA00049896"/>
    </source>
</evidence>